<keyword evidence="1" id="KW-0812">Transmembrane</keyword>
<sequence length="169" mass="16831">MWFAGMTLARVHVPLASGVARVSLASLPSAVQGDLFIELASVRWPFVQGRAGPFHSGAGVAAPAPSLAGATSQGGALTAAAALVAGAALVLLLPFAFLRLRLKAYGKMGGAVVFQWRAGFGGPGAARAQQADEEMAPMACTGRAGHGEAPPTAVALGRASATCARPAGL</sequence>
<organism evidence="3 4">
    <name type="scientific">Prorocentrum cordatum</name>
    <dbReference type="NCBI Taxonomy" id="2364126"/>
    <lineage>
        <taxon>Eukaryota</taxon>
        <taxon>Sar</taxon>
        <taxon>Alveolata</taxon>
        <taxon>Dinophyceae</taxon>
        <taxon>Prorocentrales</taxon>
        <taxon>Prorocentraceae</taxon>
        <taxon>Prorocentrum</taxon>
    </lineage>
</organism>
<feature type="signal peptide" evidence="2">
    <location>
        <begin position="1"/>
        <end position="18"/>
    </location>
</feature>
<name>A0ABN9U283_9DINO</name>
<keyword evidence="1" id="KW-1133">Transmembrane helix</keyword>
<evidence type="ECO:0000313" key="4">
    <source>
        <dbReference type="Proteomes" id="UP001189429"/>
    </source>
</evidence>
<protein>
    <submittedName>
        <fullName evidence="3">Uncharacterized protein</fullName>
    </submittedName>
</protein>
<comment type="caution">
    <text evidence="3">The sequence shown here is derived from an EMBL/GenBank/DDBJ whole genome shotgun (WGS) entry which is preliminary data.</text>
</comment>
<evidence type="ECO:0000256" key="2">
    <source>
        <dbReference type="SAM" id="SignalP"/>
    </source>
</evidence>
<gene>
    <name evidence="3" type="ORF">PCOR1329_LOCUS44555</name>
</gene>
<feature type="chain" id="PRO_5045669273" evidence="2">
    <location>
        <begin position="19"/>
        <end position="169"/>
    </location>
</feature>
<evidence type="ECO:0000256" key="1">
    <source>
        <dbReference type="SAM" id="Phobius"/>
    </source>
</evidence>
<evidence type="ECO:0000313" key="3">
    <source>
        <dbReference type="EMBL" id="CAK0852909.1"/>
    </source>
</evidence>
<dbReference type="EMBL" id="CAUYUJ010015356">
    <property type="protein sequence ID" value="CAK0852909.1"/>
    <property type="molecule type" value="Genomic_DNA"/>
</dbReference>
<feature type="transmembrane region" description="Helical" evidence="1">
    <location>
        <begin position="76"/>
        <end position="98"/>
    </location>
</feature>
<proteinExistence type="predicted"/>
<reference evidence="3" key="1">
    <citation type="submission" date="2023-10" db="EMBL/GenBank/DDBJ databases">
        <authorList>
            <person name="Chen Y."/>
            <person name="Shah S."/>
            <person name="Dougan E. K."/>
            <person name="Thang M."/>
            <person name="Chan C."/>
        </authorList>
    </citation>
    <scope>NUCLEOTIDE SEQUENCE [LARGE SCALE GENOMIC DNA]</scope>
</reference>
<keyword evidence="1" id="KW-0472">Membrane</keyword>
<keyword evidence="4" id="KW-1185">Reference proteome</keyword>
<dbReference type="Proteomes" id="UP001189429">
    <property type="component" value="Unassembled WGS sequence"/>
</dbReference>
<keyword evidence="2" id="KW-0732">Signal</keyword>
<accession>A0ABN9U283</accession>